<dbReference type="EMBL" id="FNQC01000005">
    <property type="protein sequence ID" value="SDZ07964.1"/>
    <property type="molecule type" value="Genomic_DNA"/>
</dbReference>
<sequence>MKNLKKFWLLGLFSGLLLLMNACYYDQYLPETQDVGEMSFSGDIMVIFNTSCNSASCHGGAAAPDLRLDIAYNALINGNYIDKANPENSELIQWMRGDRSLSMPLSGPNPTYNAKVLAWINQGALNN</sequence>
<dbReference type="RefSeq" id="WP_019599625.1">
    <property type="nucleotide sequence ID" value="NZ_FNQC01000005.1"/>
</dbReference>
<evidence type="ECO:0000313" key="2">
    <source>
        <dbReference type="EMBL" id="SDZ07964.1"/>
    </source>
</evidence>
<accession>A0A1H3Q385</accession>
<keyword evidence="3" id="KW-1185">Reference proteome</keyword>
<organism evidence="2 3">
    <name type="scientific">Rhodonellum ikkaensis</name>
    <dbReference type="NCBI Taxonomy" id="336829"/>
    <lineage>
        <taxon>Bacteria</taxon>
        <taxon>Pseudomonadati</taxon>
        <taxon>Bacteroidota</taxon>
        <taxon>Cytophagia</taxon>
        <taxon>Cytophagales</taxon>
        <taxon>Cytophagaceae</taxon>
        <taxon>Rhodonellum</taxon>
    </lineage>
</organism>
<dbReference type="Pfam" id="PF07635">
    <property type="entry name" value="PSCyt1"/>
    <property type="match status" value="1"/>
</dbReference>
<dbReference type="InterPro" id="IPR011429">
    <property type="entry name" value="Cyt_c_Planctomycete-type"/>
</dbReference>
<proteinExistence type="predicted"/>
<gene>
    <name evidence="2" type="ORF">SAMN05444412_105205</name>
</gene>
<reference evidence="2 3" key="1">
    <citation type="submission" date="2016-10" db="EMBL/GenBank/DDBJ databases">
        <authorList>
            <person name="Varghese N."/>
            <person name="Submissions S."/>
        </authorList>
    </citation>
    <scope>NUCLEOTIDE SEQUENCE [LARGE SCALE GENOMIC DNA]</scope>
    <source>
        <strain evidence="2 3">DSM 17997</strain>
    </source>
</reference>
<comment type="caution">
    <text evidence="2">The sequence shown here is derived from an EMBL/GenBank/DDBJ whole genome shotgun (WGS) entry which is preliminary data.</text>
</comment>
<feature type="domain" description="Cytochrome C Planctomycete-type" evidence="1">
    <location>
        <begin position="56"/>
        <end position="104"/>
    </location>
</feature>
<name>A0A1H3Q385_9BACT</name>
<dbReference type="Proteomes" id="UP000199663">
    <property type="component" value="Unassembled WGS sequence"/>
</dbReference>
<protein>
    <submittedName>
        <fullName evidence="2">Planctomycete cytochrome C</fullName>
    </submittedName>
</protein>
<evidence type="ECO:0000313" key="3">
    <source>
        <dbReference type="Proteomes" id="UP000199663"/>
    </source>
</evidence>
<evidence type="ECO:0000259" key="1">
    <source>
        <dbReference type="Pfam" id="PF07635"/>
    </source>
</evidence>